<dbReference type="EMBL" id="SMOL01000004">
    <property type="protein sequence ID" value="KAB2635926.1"/>
    <property type="molecule type" value="Genomic_DNA"/>
</dbReference>
<feature type="compositionally biased region" description="Basic and acidic residues" evidence="1">
    <location>
        <begin position="92"/>
        <end position="109"/>
    </location>
</feature>
<evidence type="ECO:0000256" key="1">
    <source>
        <dbReference type="SAM" id="MobiDB-lite"/>
    </source>
</evidence>
<dbReference type="Proteomes" id="UP000327157">
    <property type="component" value="Chromosome 5"/>
</dbReference>
<evidence type="ECO:0000313" key="2">
    <source>
        <dbReference type="EMBL" id="KAB2635926.1"/>
    </source>
</evidence>
<feature type="region of interest" description="Disordered" evidence="1">
    <location>
        <begin position="92"/>
        <end position="111"/>
    </location>
</feature>
<reference evidence="2 3" key="3">
    <citation type="submission" date="2019-11" db="EMBL/GenBank/DDBJ databases">
        <title>A de novo genome assembly of a pear dwarfing rootstock.</title>
        <authorList>
            <person name="Wang F."/>
            <person name="Wang J."/>
            <person name="Li S."/>
            <person name="Zhang Y."/>
            <person name="Fang M."/>
            <person name="Ma L."/>
            <person name="Zhao Y."/>
            <person name="Jiang S."/>
        </authorList>
    </citation>
    <scope>NUCLEOTIDE SEQUENCE [LARGE SCALE GENOMIC DNA]</scope>
    <source>
        <strain evidence="2">S2</strain>
        <tissue evidence="2">Leaf</tissue>
    </source>
</reference>
<keyword evidence="3" id="KW-1185">Reference proteome</keyword>
<dbReference type="AlphaFoldDB" id="A0A5N5I6Y7"/>
<protein>
    <submittedName>
        <fullName evidence="2">Uncharacterized protein</fullName>
    </submittedName>
</protein>
<accession>A0A5N5I6Y7</accession>
<reference evidence="2 3" key="1">
    <citation type="submission" date="2019-09" db="EMBL/GenBank/DDBJ databases">
        <authorList>
            <person name="Ou C."/>
        </authorList>
    </citation>
    <scope>NUCLEOTIDE SEQUENCE [LARGE SCALE GENOMIC DNA]</scope>
    <source>
        <strain evidence="2">S2</strain>
        <tissue evidence="2">Leaf</tissue>
    </source>
</reference>
<gene>
    <name evidence="2" type="ORF">D8674_026460</name>
</gene>
<reference evidence="3" key="2">
    <citation type="submission" date="2019-10" db="EMBL/GenBank/DDBJ databases">
        <title>A de novo genome assembly of a pear dwarfing rootstock.</title>
        <authorList>
            <person name="Wang F."/>
            <person name="Wang J."/>
            <person name="Li S."/>
            <person name="Zhang Y."/>
            <person name="Fang M."/>
            <person name="Ma L."/>
            <person name="Zhao Y."/>
            <person name="Jiang S."/>
        </authorList>
    </citation>
    <scope>NUCLEOTIDE SEQUENCE [LARGE SCALE GENOMIC DNA]</scope>
</reference>
<comment type="caution">
    <text evidence="2">The sequence shown here is derived from an EMBL/GenBank/DDBJ whole genome shotgun (WGS) entry which is preliminary data.</text>
</comment>
<name>A0A5N5I6Y7_9ROSA</name>
<evidence type="ECO:0000313" key="3">
    <source>
        <dbReference type="Proteomes" id="UP000327157"/>
    </source>
</evidence>
<proteinExistence type="predicted"/>
<organism evidence="2 3">
    <name type="scientific">Pyrus ussuriensis x Pyrus communis</name>
    <dbReference type="NCBI Taxonomy" id="2448454"/>
    <lineage>
        <taxon>Eukaryota</taxon>
        <taxon>Viridiplantae</taxon>
        <taxon>Streptophyta</taxon>
        <taxon>Embryophyta</taxon>
        <taxon>Tracheophyta</taxon>
        <taxon>Spermatophyta</taxon>
        <taxon>Magnoliopsida</taxon>
        <taxon>eudicotyledons</taxon>
        <taxon>Gunneridae</taxon>
        <taxon>Pentapetalae</taxon>
        <taxon>rosids</taxon>
        <taxon>fabids</taxon>
        <taxon>Rosales</taxon>
        <taxon>Rosaceae</taxon>
        <taxon>Amygdaloideae</taxon>
        <taxon>Maleae</taxon>
        <taxon>Pyrus</taxon>
    </lineage>
</organism>
<sequence length="135" mass="15060">MDSFGKLGQSLGVIDEHVLMSNISDLNEIAHDDKMIDTSMAIIPFVENNDGENNAQLMPIARSGPFNLDLFIFGPSGPMQGRGQRKMELPELGKRHTREQEGGKSENVVKKRAVVMESMKFSRTAADEDQPRQEQ</sequence>